<protein>
    <submittedName>
        <fullName evidence="2">Uncharacterized protein</fullName>
    </submittedName>
</protein>
<gene>
    <name evidence="2" type="ORF">ACIGW0_22525</name>
</gene>
<evidence type="ECO:0000313" key="2">
    <source>
        <dbReference type="EMBL" id="MFI9122148.1"/>
    </source>
</evidence>
<feature type="region of interest" description="Disordered" evidence="1">
    <location>
        <begin position="1"/>
        <end position="78"/>
    </location>
</feature>
<comment type="caution">
    <text evidence="2">The sequence shown here is derived from an EMBL/GenBank/DDBJ whole genome shotgun (WGS) entry which is preliminary data.</text>
</comment>
<feature type="compositionally biased region" description="Basic and acidic residues" evidence="1">
    <location>
        <begin position="1"/>
        <end position="40"/>
    </location>
</feature>
<accession>A0ABW8CX38</accession>
<dbReference type="EMBL" id="JBITYT010000010">
    <property type="protein sequence ID" value="MFI9122148.1"/>
    <property type="molecule type" value="Genomic_DNA"/>
</dbReference>
<name>A0ABW8CX38_STRBI</name>
<proteinExistence type="predicted"/>
<evidence type="ECO:0000256" key="1">
    <source>
        <dbReference type="SAM" id="MobiDB-lite"/>
    </source>
</evidence>
<reference evidence="2 3" key="1">
    <citation type="submission" date="2024-10" db="EMBL/GenBank/DDBJ databases">
        <title>The Natural Products Discovery Center: Release of the First 8490 Sequenced Strains for Exploring Actinobacteria Biosynthetic Diversity.</title>
        <authorList>
            <person name="Kalkreuter E."/>
            <person name="Kautsar S.A."/>
            <person name="Yang D."/>
            <person name="Bader C.D."/>
            <person name="Teijaro C.N."/>
            <person name="Fluegel L."/>
            <person name="Davis C.M."/>
            <person name="Simpson J.R."/>
            <person name="Lauterbach L."/>
            <person name="Steele A.D."/>
            <person name="Gui C."/>
            <person name="Meng S."/>
            <person name="Li G."/>
            <person name="Viehrig K."/>
            <person name="Ye F."/>
            <person name="Su P."/>
            <person name="Kiefer A.F."/>
            <person name="Nichols A."/>
            <person name="Cepeda A.J."/>
            <person name="Yan W."/>
            <person name="Fan B."/>
            <person name="Jiang Y."/>
            <person name="Adhikari A."/>
            <person name="Zheng C.-J."/>
            <person name="Schuster L."/>
            <person name="Cowan T.M."/>
            <person name="Smanski M.J."/>
            <person name="Chevrette M.G."/>
            <person name="De Carvalho L.P.S."/>
            <person name="Shen B."/>
        </authorList>
    </citation>
    <scope>NUCLEOTIDE SEQUENCE [LARGE SCALE GENOMIC DNA]</scope>
    <source>
        <strain evidence="2 3">NPDC053346</strain>
    </source>
</reference>
<feature type="compositionally biased region" description="Basic and acidic residues" evidence="1">
    <location>
        <begin position="54"/>
        <end position="78"/>
    </location>
</feature>
<keyword evidence="3" id="KW-1185">Reference proteome</keyword>
<organism evidence="2 3">
    <name type="scientific">Streptomyces bikiniensis</name>
    <dbReference type="NCBI Taxonomy" id="1896"/>
    <lineage>
        <taxon>Bacteria</taxon>
        <taxon>Bacillati</taxon>
        <taxon>Actinomycetota</taxon>
        <taxon>Actinomycetes</taxon>
        <taxon>Kitasatosporales</taxon>
        <taxon>Streptomycetaceae</taxon>
        <taxon>Streptomyces</taxon>
    </lineage>
</organism>
<dbReference type="Proteomes" id="UP001614391">
    <property type="component" value="Unassembled WGS sequence"/>
</dbReference>
<sequence length="78" mass="8380">MSEHRATEGNADHPRTAAEEVLKEFEEAETDVRDDPRPDGDGEAAEALTPSRSAQEDARRRAAEGRGSGRADGSEDDA</sequence>
<evidence type="ECO:0000313" key="3">
    <source>
        <dbReference type="Proteomes" id="UP001614391"/>
    </source>
</evidence>
<dbReference type="RefSeq" id="WP_399617568.1">
    <property type="nucleotide sequence ID" value="NZ_JBITYT010000010.1"/>
</dbReference>